<comment type="similarity">
    <text evidence="11 12">Belongs to the TonB-dependent receptor family.</text>
</comment>
<gene>
    <name evidence="15" type="ORF">SAMN06295912_101464</name>
</gene>
<evidence type="ECO:0000256" key="2">
    <source>
        <dbReference type="ARBA" id="ARBA00022448"/>
    </source>
</evidence>
<dbReference type="Pfam" id="PF07715">
    <property type="entry name" value="Plug"/>
    <property type="match status" value="1"/>
</dbReference>
<evidence type="ECO:0000256" key="6">
    <source>
        <dbReference type="ARBA" id="ARBA00023004"/>
    </source>
</evidence>
<comment type="subcellular location">
    <subcellularLocation>
        <location evidence="1 11">Cell outer membrane</location>
        <topology evidence="1 11">Multi-pass membrane protein</topology>
    </subcellularLocation>
</comment>
<evidence type="ECO:0000256" key="1">
    <source>
        <dbReference type="ARBA" id="ARBA00004571"/>
    </source>
</evidence>
<dbReference type="InterPro" id="IPR012910">
    <property type="entry name" value="Plug_dom"/>
</dbReference>
<proteinExistence type="inferred from homology"/>
<keyword evidence="2 11" id="KW-0813">Transport</keyword>
<dbReference type="RefSeq" id="WP_089217947.1">
    <property type="nucleotide sequence ID" value="NZ_FZOS01000001.1"/>
</dbReference>
<evidence type="ECO:0000256" key="11">
    <source>
        <dbReference type="PROSITE-ProRule" id="PRU01360"/>
    </source>
</evidence>
<evidence type="ECO:0000256" key="8">
    <source>
        <dbReference type="ARBA" id="ARBA00023077"/>
    </source>
</evidence>
<accession>A0A239BZ47</accession>
<keyword evidence="7" id="KW-0406">Ion transport</keyword>
<dbReference type="GO" id="GO:0006826">
    <property type="term" value="P:iron ion transport"/>
    <property type="evidence" value="ECO:0007669"/>
    <property type="project" value="UniProtKB-KW"/>
</dbReference>
<keyword evidence="10 11" id="KW-0998">Cell outer membrane</keyword>
<dbReference type="InterPro" id="IPR000531">
    <property type="entry name" value="Beta-barrel_TonB"/>
</dbReference>
<feature type="domain" description="TonB-dependent receptor plug" evidence="14">
    <location>
        <begin position="37"/>
        <end position="139"/>
    </location>
</feature>
<organism evidence="15 16">
    <name type="scientific">Edaphosphingomonas laterariae</name>
    <dbReference type="NCBI Taxonomy" id="861865"/>
    <lineage>
        <taxon>Bacteria</taxon>
        <taxon>Pseudomonadati</taxon>
        <taxon>Pseudomonadota</taxon>
        <taxon>Alphaproteobacteria</taxon>
        <taxon>Sphingomonadales</taxon>
        <taxon>Rhizorhabdaceae</taxon>
        <taxon>Edaphosphingomonas</taxon>
    </lineage>
</organism>
<dbReference type="Pfam" id="PF00593">
    <property type="entry name" value="TonB_dep_Rec_b-barrel"/>
    <property type="match status" value="1"/>
</dbReference>
<feature type="domain" description="TonB-dependent receptor-like beta-barrel" evidence="13">
    <location>
        <begin position="268"/>
        <end position="714"/>
    </location>
</feature>
<keyword evidence="3 11" id="KW-1134">Transmembrane beta strand</keyword>
<dbReference type="GO" id="GO:0009279">
    <property type="term" value="C:cell outer membrane"/>
    <property type="evidence" value="ECO:0007669"/>
    <property type="project" value="UniProtKB-SubCell"/>
</dbReference>
<evidence type="ECO:0000256" key="4">
    <source>
        <dbReference type="ARBA" id="ARBA00022496"/>
    </source>
</evidence>
<dbReference type="PANTHER" id="PTHR32552">
    <property type="entry name" value="FERRICHROME IRON RECEPTOR-RELATED"/>
    <property type="match status" value="1"/>
</dbReference>
<evidence type="ECO:0000256" key="3">
    <source>
        <dbReference type="ARBA" id="ARBA00022452"/>
    </source>
</evidence>
<dbReference type="InterPro" id="IPR036942">
    <property type="entry name" value="Beta-barrel_TonB_sf"/>
</dbReference>
<dbReference type="EMBL" id="FZOS01000001">
    <property type="protein sequence ID" value="SNS12688.1"/>
    <property type="molecule type" value="Genomic_DNA"/>
</dbReference>
<keyword evidence="5 11" id="KW-0812">Transmembrane</keyword>
<evidence type="ECO:0000256" key="7">
    <source>
        <dbReference type="ARBA" id="ARBA00023065"/>
    </source>
</evidence>
<protein>
    <submittedName>
        <fullName evidence="15">Outer membrane receptor proteins, mostly Fe transport</fullName>
    </submittedName>
</protein>
<evidence type="ECO:0000313" key="15">
    <source>
        <dbReference type="EMBL" id="SNS12688.1"/>
    </source>
</evidence>
<dbReference type="PROSITE" id="PS52016">
    <property type="entry name" value="TONB_DEPENDENT_REC_3"/>
    <property type="match status" value="1"/>
</dbReference>
<keyword evidence="15" id="KW-0675">Receptor</keyword>
<dbReference type="SUPFAM" id="SSF56935">
    <property type="entry name" value="Porins"/>
    <property type="match status" value="1"/>
</dbReference>
<evidence type="ECO:0000256" key="9">
    <source>
        <dbReference type="ARBA" id="ARBA00023136"/>
    </source>
</evidence>
<keyword evidence="4" id="KW-0410">Iron transport</keyword>
<keyword evidence="16" id="KW-1185">Reference proteome</keyword>
<evidence type="ECO:0000313" key="16">
    <source>
        <dbReference type="Proteomes" id="UP000198281"/>
    </source>
</evidence>
<dbReference type="PANTHER" id="PTHR32552:SF81">
    <property type="entry name" value="TONB-DEPENDENT OUTER MEMBRANE RECEPTOR"/>
    <property type="match status" value="1"/>
</dbReference>
<dbReference type="Proteomes" id="UP000198281">
    <property type="component" value="Unassembled WGS sequence"/>
</dbReference>
<evidence type="ECO:0000256" key="10">
    <source>
        <dbReference type="ARBA" id="ARBA00023237"/>
    </source>
</evidence>
<dbReference type="AlphaFoldDB" id="A0A239BZ47"/>
<evidence type="ECO:0000259" key="13">
    <source>
        <dbReference type="Pfam" id="PF00593"/>
    </source>
</evidence>
<evidence type="ECO:0000256" key="5">
    <source>
        <dbReference type="ARBA" id="ARBA00022692"/>
    </source>
</evidence>
<reference evidence="16" key="1">
    <citation type="submission" date="2017-06" db="EMBL/GenBank/DDBJ databases">
        <authorList>
            <person name="Varghese N."/>
            <person name="Submissions S."/>
        </authorList>
    </citation>
    <scope>NUCLEOTIDE SEQUENCE [LARGE SCALE GENOMIC DNA]</scope>
    <source>
        <strain evidence="16">LNB2</strain>
    </source>
</reference>
<keyword evidence="8 12" id="KW-0798">TonB box</keyword>
<dbReference type="Gene3D" id="2.40.170.20">
    <property type="entry name" value="TonB-dependent receptor, beta-barrel domain"/>
    <property type="match status" value="1"/>
</dbReference>
<dbReference type="InterPro" id="IPR039426">
    <property type="entry name" value="TonB-dep_rcpt-like"/>
</dbReference>
<name>A0A239BZ47_9SPHN</name>
<evidence type="ECO:0000256" key="12">
    <source>
        <dbReference type="RuleBase" id="RU003357"/>
    </source>
</evidence>
<keyword evidence="6" id="KW-0408">Iron</keyword>
<sequence>MLATPALADPAAAAAAAAEAPGEVIVVTAQKRAQSILDVPLSLSAFDARTLDNIGADTLEDVSLYTPGFEVREQSVGAPGFVIRGITSDGIGEQRVSIYLDGVSTSAAVASSFELYDEERIEIAKGPQSTLFGRGALIGGVNIIQKKAGNDFELQGTLGIGDYGYWLVEGVANAPLVDDVLAVRVAVRQRKRDGYIENLAGGADFNAMDTLAYRAAVRFSPASNLRFDLIYNREENTPNGGTGFKSNMFLPRDPKTGAVVGDLEPGSGVVLGSFGGLAGNRLYIDRTIDDVTLLGSWELNDAFTLNSITGYRKYRNVESFDPDGTWMNIIAGVGETWGDQTTQEVRLSYDNDGAFHGIFGASYVDLSNSDRYIFQFDERATALLFTGGLLRAAPMGMTEAEILAALGPAGGFLKPAHIDDSTFAQSARTVDLYGDGTFDVTDRLSLTGGLRWTHDKKEATVVGTLPNGASRLTGGGIFFQPTANGATLRTDGTFSGFSWRAAAEYKLGDTVNSYFTYSRGRRSPALNISSTASASTAPAEIVNSYELGLKGSALAGKLTFDGSVYYYDYSNFQTVKTIDGTLTTVNAGEAEAYGFEGQVQAKPASWATLFANYSYNHARLTSGDYDGNRFRNAPDHTFSVGAFFTAPIGATELYFNPAYSWQSKFFFDDDNDRSGLQPADFAVDEYQNAYGLLNLRLGLRSEDERWGVEVALKNALNQDYVIDAGNTGDNFGIPSFIAGQPRMFSAEFKFKF</sequence>
<keyword evidence="9 11" id="KW-0472">Membrane</keyword>
<evidence type="ECO:0000259" key="14">
    <source>
        <dbReference type="Pfam" id="PF07715"/>
    </source>
</evidence>